<sequence>MVLILPAYIPGQRADECLGHETSTGYRFKPSNNEILNQDYQDYHDF</sequence>
<proteinExistence type="predicted"/>
<dbReference type="EMBL" id="FOCT01000008">
    <property type="protein sequence ID" value="SEN87963.1"/>
    <property type="molecule type" value="Genomic_DNA"/>
</dbReference>
<name>A0A1H8K4T1_9PROT</name>
<reference evidence="1 2" key="1">
    <citation type="submission" date="2016-10" db="EMBL/GenBank/DDBJ databases">
        <authorList>
            <person name="de Groot N.N."/>
        </authorList>
    </citation>
    <scope>NUCLEOTIDE SEQUENCE [LARGE SCALE GENOMIC DNA]</scope>
    <source>
        <strain evidence="1 2">Nl18</strain>
    </source>
</reference>
<evidence type="ECO:0000313" key="1">
    <source>
        <dbReference type="EMBL" id="SEN87963.1"/>
    </source>
</evidence>
<dbReference type="AlphaFoldDB" id="A0A1H8K4T1"/>
<gene>
    <name evidence="1" type="ORF">SAMN05216404_10827</name>
</gene>
<dbReference type="Proteomes" id="UP000183898">
    <property type="component" value="Unassembled WGS sequence"/>
</dbReference>
<accession>A0A1H8K4T1</accession>
<organism evidence="1 2">
    <name type="scientific">Nitrosospira multiformis</name>
    <dbReference type="NCBI Taxonomy" id="1231"/>
    <lineage>
        <taxon>Bacteria</taxon>
        <taxon>Pseudomonadati</taxon>
        <taxon>Pseudomonadota</taxon>
        <taxon>Betaproteobacteria</taxon>
        <taxon>Nitrosomonadales</taxon>
        <taxon>Nitrosomonadaceae</taxon>
        <taxon>Nitrosospira</taxon>
    </lineage>
</organism>
<evidence type="ECO:0000313" key="2">
    <source>
        <dbReference type="Proteomes" id="UP000183898"/>
    </source>
</evidence>
<protein>
    <submittedName>
        <fullName evidence="1">Uncharacterized protein</fullName>
    </submittedName>
</protein>